<name>A0A5D2F9N4_GOSDA</name>
<feature type="region of interest" description="Disordered" evidence="1">
    <location>
        <begin position="1"/>
        <end position="21"/>
    </location>
</feature>
<dbReference type="AlphaFoldDB" id="A0A5D2F9N4"/>
<dbReference type="EMBL" id="CM017696">
    <property type="protein sequence ID" value="TYH02172.1"/>
    <property type="molecule type" value="Genomic_DNA"/>
</dbReference>
<dbReference type="Proteomes" id="UP000323506">
    <property type="component" value="Chromosome A09"/>
</dbReference>
<evidence type="ECO:0000256" key="1">
    <source>
        <dbReference type="SAM" id="MobiDB-lite"/>
    </source>
</evidence>
<proteinExistence type="predicted"/>
<accession>A0A5D2F9N4</accession>
<evidence type="ECO:0000313" key="3">
    <source>
        <dbReference type="Proteomes" id="UP000323506"/>
    </source>
</evidence>
<evidence type="ECO:0000313" key="2">
    <source>
        <dbReference type="EMBL" id="TYH02172.1"/>
    </source>
</evidence>
<gene>
    <name evidence="2" type="ORF">ES288_A09G117900v1</name>
</gene>
<sequence>MARICQRRRTPTMNMKVRHRTERAADVSRSFVGAAVWGDLGFLETSTCLGHLGQF</sequence>
<keyword evidence="3" id="KW-1185">Reference proteome</keyword>
<protein>
    <submittedName>
        <fullName evidence="2">Uncharacterized protein</fullName>
    </submittedName>
</protein>
<organism evidence="2 3">
    <name type="scientific">Gossypium darwinii</name>
    <name type="common">Darwin's cotton</name>
    <name type="synonym">Gossypium barbadense var. darwinii</name>
    <dbReference type="NCBI Taxonomy" id="34276"/>
    <lineage>
        <taxon>Eukaryota</taxon>
        <taxon>Viridiplantae</taxon>
        <taxon>Streptophyta</taxon>
        <taxon>Embryophyta</taxon>
        <taxon>Tracheophyta</taxon>
        <taxon>Spermatophyta</taxon>
        <taxon>Magnoliopsida</taxon>
        <taxon>eudicotyledons</taxon>
        <taxon>Gunneridae</taxon>
        <taxon>Pentapetalae</taxon>
        <taxon>rosids</taxon>
        <taxon>malvids</taxon>
        <taxon>Malvales</taxon>
        <taxon>Malvaceae</taxon>
        <taxon>Malvoideae</taxon>
        <taxon>Gossypium</taxon>
    </lineage>
</organism>
<reference evidence="2 3" key="1">
    <citation type="submission" date="2019-06" db="EMBL/GenBank/DDBJ databases">
        <title>WGS assembly of Gossypium darwinii.</title>
        <authorList>
            <person name="Chen Z.J."/>
            <person name="Sreedasyam A."/>
            <person name="Ando A."/>
            <person name="Song Q."/>
            <person name="De L."/>
            <person name="Hulse-Kemp A."/>
            <person name="Ding M."/>
            <person name="Ye W."/>
            <person name="Kirkbride R."/>
            <person name="Jenkins J."/>
            <person name="Plott C."/>
            <person name="Lovell J."/>
            <person name="Lin Y.-M."/>
            <person name="Vaughn R."/>
            <person name="Liu B."/>
            <person name="Li W."/>
            <person name="Simpson S."/>
            <person name="Scheffler B."/>
            <person name="Saski C."/>
            <person name="Grover C."/>
            <person name="Hu G."/>
            <person name="Conover J."/>
            <person name="Carlson J."/>
            <person name="Shu S."/>
            <person name="Boston L."/>
            <person name="Williams M."/>
            <person name="Peterson D."/>
            <person name="Mcgee K."/>
            <person name="Jones D."/>
            <person name="Wendel J."/>
            <person name="Stelly D."/>
            <person name="Grimwood J."/>
            <person name="Schmutz J."/>
        </authorList>
    </citation>
    <scope>NUCLEOTIDE SEQUENCE [LARGE SCALE GENOMIC DNA]</scope>
    <source>
        <strain evidence="2">1808015.09</strain>
    </source>
</reference>